<evidence type="ECO:0000256" key="2">
    <source>
        <dbReference type="SAM" id="MobiDB-lite"/>
    </source>
</evidence>
<accession>A0ABN9KUC6</accession>
<feature type="region of interest" description="Disordered" evidence="2">
    <location>
        <begin position="213"/>
        <end position="232"/>
    </location>
</feature>
<evidence type="ECO:0000259" key="3">
    <source>
        <dbReference type="Pfam" id="PF14521"/>
    </source>
</evidence>
<proteinExistence type="predicted"/>
<feature type="compositionally biased region" description="Basic and acidic residues" evidence="2">
    <location>
        <begin position="9"/>
        <end position="20"/>
    </location>
</feature>
<sequence length="456" mass="52225">MNNPCLLSEDERKQATEAKEQTQRLLSDALKKKESLLVEDPKVFGDLNLEKLYPFLTTDLVEELIRELEKVTFAKNKDPKQDIGTIAYVYRGSEDRTIYLCELFWKMDPKFKSKQDTIIHEVCHILGYGHTVQENSDGSEEDSTVHVIGFSPDIIHGPSWNLHRRAPTPAVVRPSRDTVCEKSWICDHIRLVKLMHKVERLWKQILLVPRCPAGDETDTTSDDTEAPAEELGADTCSVKTEFSFEDPDISDDEIDEEQTDIVMQMVKRWTTLVKTLSGLFKTQTNLLEKQKDLMKQINLLKTQKNQLMQRNLLKQRNLLMAQDNILKEKDNLEKTLADVLETLANMWDTQTKMLATLVNVAKTKVDVVNTLSDILKTLADVLEAQYMWKLITYVQSFLAPLSPYGLRPFASTETTAFHQYSILSKVMMTEEWIRVTSGRPTKGWEGKGGNTQNVPE</sequence>
<keyword evidence="5" id="KW-1185">Reference proteome</keyword>
<feature type="compositionally biased region" description="Acidic residues" evidence="2">
    <location>
        <begin position="215"/>
        <end position="232"/>
    </location>
</feature>
<dbReference type="SUPFAM" id="SSF55486">
    <property type="entry name" value="Metalloproteases ('zincins'), catalytic domain"/>
    <property type="match status" value="1"/>
</dbReference>
<name>A0ABN9KUC6_9NEOB</name>
<dbReference type="Gene3D" id="3.40.390.10">
    <property type="entry name" value="Collagenase (Catalytic Domain)"/>
    <property type="match status" value="1"/>
</dbReference>
<dbReference type="InterPro" id="IPR024079">
    <property type="entry name" value="MetalloPept_cat_dom_sf"/>
</dbReference>
<evidence type="ECO:0000256" key="1">
    <source>
        <dbReference type="SAM" id="Coils"/>
    </source>
</evidence>
<evidence type="ECO:0000313" key="5">
    <source>
        <dbReference type="Proteomes" id="UP001176940"/>
    </source>
</evidence>
<keyword evidence="1" id="KW-0175">Coiled coil</keyword>
<feature type="coiled-coil region" evidence="1">
    <location>
        <begin position="290"/>
        <end position="342"/>
    </location>
</feature>
<dbReference type="Proteomes" id="UP001176940">
    <property type="component" value="Unassembled WGS sequence"/>
</dbReference>
<comment type="caution">
    <text evidence="4">The sequence shown here is derived from an EMBL/GenBank/DDBJ whole genome shotgun (WGS) entry which is preliminary data.</text>
</comment>
<dbReference type="Pfam" id="PF14521">
    <property type="entry name" value="Aspzincin_M35"/>
    <property type="match status" value="1"/>
</dbReference>
<dbReference type="InterPro" id="IPR029463">
    <property type="entry name" value="Lys_MEP"/>
</dbReference>
<dbReference type="EMBL" id="CAUEEQ010001211">
    <property type="protein sequence ID" value="CAJ0919202.1"/>
    <property type="molecule type" value="Genomic_DNA"/>
</dbReference>
<organism evidence="4 5">
    <name type="scientific">Ranitomeya imitator</name>
    <name type="common">mimic poison frog</name>
    <dbReference type="NCBI Taxonomy" id="111125"/>
    <lineage>
        <taxon>Eukaryota</taxon>
        <taxon>Metazoa</taxon>
        <taxon>Chordata</taxon>
        <taxon>Craniata</taxon>
        <taxon>Vertebrata</taxon>
        <taxon>Euteleostomi</taxon>
        <taxon>Amphibia</taxon>
        <taxon>Batrachia</taxon>
        <taxon>Anura</taxon>
        <taxon>Neobatrachia</taxon>
        <taxon>Hyloidea</taxon>
        <taxon>Dendrobatidae</taxon>
        <taxon>Dendrobatinae</taxon>
        <taxon>Ranitomeya</taxon>
    </lineage>
</organism>
<gene>
    <name evidence="4" type="ORF">RIMI_LOCUS960091</name>
</gene>
<evidence type="ECO:0000313" key="4">
    <source>
        <dbReference type="EMBL" id="CAJ0919202.1"/>
    </source>
</evidence>
<feature type="domain" description="Lysine-specific metallo-endopeptidase" evidence="3">
    <location>
        <begin position="70"/>
        <end position="131"/>
    </location>
</feature>
<feature type="region of interest" description="Disordered" evidence="2">
    <location>
        <begin position="1"/>
        <end position="20"/>
    </location>
</feature>
<reference evidence="4" key="1">
    <citation type="submission" date="2023-07" db="EMBL/GenBank/DDBJ databases">
        <authorList>
            <person name="Stuckert A."/>
        </authorList>
    </citation>
    <scope>NUCLEOTIDE SEQUENCE</scope>
</reference>
<protein>
    <recommendedName>
        <fullName evidence="3">Lysine-specific metallo-endopeptidase domain-containing protein</fullName>
    </recommendedName>
</protein>